<dbReference type="GO" id="GO:0008270">
    <property type="term" value="F:zinc ion binding"/>
    <property type="evidence" value="ECO:0007669"/>
    <property type="project" value="UniProtKB-KW"/>
</dbReference>
<keyword evidence="4" id="KW-0863">Zinc-finger</keyword>
<keyword evidence="3" id="KW-0677">Repeat</keyword>
<evidence type="ECO:0000313" key="9">
    <source>
        <dbReference type="EMBL" id="CAL4801342.1"/>
    </source>
</evidence>
<comment type="caution">
    <text evidence="8">The sequence shown here is derived from an EMBL/GenBank/DDBJ whole genome shotgun (WGS) entry which is preliminary data.</text>
</comment>
<name>A0A9P1DPK1_9DINO</name>
<evidence type="ECO:0000256" key="1">
    <source>
        <dbReference type="ARBA" id="ARBA00022679"/>
    </source>
</evidence>
<accession>A0A9P1DPK1</accession>
<dbReference type="EMBL" id="CAMXCT010006146">
    <property type="protein sequence ID" value="CAI4014030.1"/>
    <property type="molecule type" value="Genomic_DNA"/>
</dbReference>
<dbReference type="EMBL" id="CAMXCT030006146">
    <property type="protein sequence ID" value="CAL4801342.1"/>
    <property type="molecule type" value="Genomic_DNA"/>
</dbReference>
<dbReference type="Gene3D" id="1.20.120.1750">
    <property type="match status" value="1"/>
</dbReference>
<reference evidence="9 10" key="2">
    <citation type="submission" date="2024-05" db="EMBL/GenBank/DDBJ databases">
        <authorList>
            <person name="Chen Y."/>
            <person name="Shah S."/>
            <person name="Dougan E. K."/>
            <person name="Thang M."/>
            <person name="Chan C."/>
        </authorList>
    </citation>
    <scope>NUCLEOTIDE SEQUENCE [LARGE SCALE GENOMIC DNA]</scope>
</reference>
<dbReference type="GO" id="GO:0016740">
    <property type="term" value="F:transferase activity"/>
    <property type="evidence" value="ECO:0007669"/>
    <property type="project" value="UniProtKB-KW"/>
</dbReference>
<protein>
    <submittedName>
        <fullName evidence="9">Gamma-tubulin complex component 4-like</fullName>
    </submittedName>
</protein>
<dbReference type="SUPFAM" id="SSF57850">
    <property type="entry name" value="RING/U-box"/>
    <property type="match status" value="1"/>
</dbReference>
<evidence type="ECO:0000313" key="10">
    <source>
        <dbReference type="Proteomes" id="UP001152797"/>
    </source>
</evidence>
<evidence type="ECO:0000256" key="6">
    <source>
        <dbReference type="ARBA" id="ARBA00022833"/>
    </source>
</evidence>
<dbReference type="OrthoDB" id="1431934at2759"/>
<evidence type="ECO:0000256" key="3">
    <source>
        <dbReference type="ARBA" id="ARBA00022737"/>
    </source>
</evidence>
<keyword evidence="10" id="KW-1185">Reference proteome</keyword>
<keyword evidence="2" id="KW-0479">Metal-binding</keyword>
<evidence type="ECO:0000256" key="2">
    <source>
        <dbReference type="ARBA" id="ARBA00022723"/>
    </source>
</evidence>
<keyword evidence="5" id="KW-0833">Ubl conjugation pathway</keyword>
<dbReference type="AlphaFoldDB" id="A0A9P1DPK1"/>
<evidence type="ECO:0000313" key="8">
    <source>
        <dbReference type="EMBL" id="CAI4014030.1"/>
    </source>
</evidence>
<keyword evidence="1" id="KW-0808">Transferase</keyword>
<dbReference type="Proteomes" id="UP001152797">
    <property type="component" value="Unassembled WGS sequence"/>
</dbReference>
<proteinExistence type="predicted"/>
<dbReference type="PROSITE" id="PS51873">
    <property type="entry name" value="TRIAD"/>
    <property type="match status" value="1"/>
</dbReference>
<dbReference type="EMBL" id="CAMXCT020006146">
    <property type="protein sequence ID" value="CAL1167405.1"/>
    <property type="molecule type" value="Genomic_DNA"/>
</dbReference>
<evidence type="ECO:0000256" key="4">
    <source>
        <dbReference type="ARBA" id="ARBA00022771"/>
    </source>
</evidence>
<organism evidence="8">
    <name type="scientific">Cladocopium goreaui</name>
    <dbReference type="NCBI Taxonomy" id="2562237"/>
    <lineage>
        <taxon>Eukaryota</taxon>
        <taxon>Sar</taxon>
        <taxon>Alveolata</taxon>
        <taxon>Dinophyceae</taxon>
        <taxon>Suessiales</taxon>
        <taxon>Symbiodiniaceae</taxon>
        <taxon>Cladocopium</taxon>
    </lineage>
</organism>
<evidence type="ECO:0000259" key="7">
    <source>
        <dbReference type="PROSITE" id="PS51873"/>
    </source>
</evidence>
<gene>
    <name evidence="8" type="ORF">C1SCF055_LOCUS38961</name>
</gene>
<dbReference type="InterPro" id="IPR044066">
    <property type="entry name" value="TRIAD_supradom"/>
</dbReference>
<evidence type="ECO:0000256" key="5">
    <source>
        <dbReference type="ARBA" id="ARBA00022786"/>
    </source>
</evidence>
<sequence length="239" mass="26492">MSEATLAEKALIDWTTDDDLLFYERPPREACSLCSDTVGTAADASSVNVMVRLQCCAAAVCRRCISNGLLPLYSACCPFCEKKLAPIDRIAGCTHDEDWIAMEKQEFFQNLLRDGFEGFRCTSESCVKGCLARAQNPQAALCAECNLPHCARCGCRWPSDGNHECEDLVAQRQRQKDREFKLCPGCFHPSQLLTGCNIVRCTVSACHLEWCFSCGKALSQSHCGHFQCSSSTRSTCIFR</sequence>
<feature type="domain" description="RING-type" evidence="7">
    <location>
        <begin position="27"/>
        <end position="239"/>
    </location>
</feature>
<reference evidence="8" key="1">
    <citation type="submission" date="2022-10" db="EMBL/GenBank/DDBJ databases">
        <authorList>
            <person name="Chen Y."/>
            <person name="Dougan E. K."/>
            <person name="Chan C."/>
            <person name="Rhodes N."/>
            <person name="Thang M."/>
        </authorList>
    </citation>
    <scope>NUCLEOTIDE SEQUENCE</scope>
</reference>
<keyword evidence="6" id="KW-0862">Zinc</keyword>